<keyword evidence="4" id="KW-0812">Transmembrane</keyword>
<keyword evidence="7" id="KW-1185">Reference proteome</keyword>
<sequence length="1247" mass="140032">KEASVVLLVSNLTEANMGEYGLTVHNGVGQPHERTVRLYPALEPPEIRPEHRGGRLAVGPGDNATLVCTVAGIPPVKVTWSKRLPQGDGEFAPLTTNSNQKLLVLEYLASASCLTTSESTGAHRLRQLLGCAGKNRRNHRQNVAAAMIDVTKQSPPDPPSVFYVFNLTSTSALVTWRPGHNGGSRQTFRVGCRRAASGTADDRMNGGGYVEYDVVDHMDQELLTLDIPNLMPATAYELRLTARNDLFPNHTVRYGRLVTFITQDDPNRRLPSQHLEAEHSARSLLIAGSALVGIIIILASLLYILHLVQRRKGTPSRDPHRRHQPDDGIDDEFQAFQQQFQPLQQQHPHLMTSTLQPPPPPQTSRFGQQLHHGGGGYLSSGGTLTLAASHQPNPPSFGPTSILATMSFHQYPSGLRQRRSVQPMPSDTAEFTGNHNSIDERTILKLFGRPTLSSCMYRASDFLSFLYQCLTSIGPKLFIVIAFPAAIVFFVAYATERFNALMGTDKPNNQKVLQFNFIVICSCYSLIFFVVAVDYYKILSISRTAIAIRRQQHSQQKAIAAETVSESRHKITTQELHKIAVHGQIVNETPELNDGDAEEPNYATSSRLTVDREAELQSNSAVQPISEQRSNSEELSTWWGSYSILRLNLHCFIYQVKSTFKLMLSPNRRRKNSHRRRRTHGLNHYLLQLVKGNFARLSIGLILLVIASCTLVGLKKFHNRPAKSQRSDWLIKRAWWNGSLAGYLTLHFVTLIAVAAVVSKTPSKINILRIISRWLLALVACITIKLAVLPEMHPVPKCTSVEKVDNGFFAVFTDLETYIDTPIINSIGVSRPKVLFLLGSLVTAITAAFLYQLTVLQMAIGSVGTTFEFLLGVSPIEGAALLLNLFATQTNFLLLFMPFLAKMSESELFCILVLMLVKTPSEDDEYWTYKGASMSVTTQSTYTPQRLAVRSLLIFPLITLFCRVLYPSGGKISARSSQFRQLSSMKDSRPFASMGESLLFFVSYCLRSLCRYFVMIMFFHCVEYLFRFVGNSIDFEIGYRNKTESAVLELSGAFISPLTDLTEFYPSKGYRLSGYIVRKFFYPKTSFQSIFVLDDYLRMNRLPDPYLDEYHELSAPIKEIVVSGSFSWDTIIIFVAFTTDFLTKDRKTSIGFIIRGCLTAVLIYAAMQNLFYMTCDDASLKKLYNISREWIKTIDSRSSSSFRWALRSISWYSRWCRASSLRSLGGAPVGRSTAIRPRVDTWRVLYE</sequence>
<keyword evidence="4" id="KW-1133">Transmembrane helix</keyword>
<feature type="compositionally biased region" description="Polar residues" evidence="3">
    <location>
        <begin position="423"/>
        <end position="433"/>
    </location>
</feature>
<dbReference type="PANTHER" id="PTHR44170:SF6">
    <property type="entry name" value="CONTACTIN"/>
    <property type="match status" value="1"/>
</dbReference>
<dbReference type="PROSITE" id="PS50835">
    <property type="entry name" value="IG_LIKE"/>
    <property type="match status" value="1"/>
</dbReference>
<dbReference type="SUPFAM" id="SSF49265">
    <property type="entry name" value="Fibronectin type III"/>
    <property type="match status" value="1"/>
</dbReference>
<feature type="domain" description="Fibronectin type-III" evidence="6">
    <location>
        <begin position="155"/>
        <end position="265"/>
    </location>
</feature>
<feature type="transmembrane region" description="Helical" evidence="4">
    <location>
        <begin position="515"/>
        <end position="536"/>
    </location>
</feature>
<feature type="transmembrane region" description="Helical" evidence="4">
    <location>
        <begin position="694"/>
        <end position="714"/>
    </location>
</feature>
<dbReference type="InterPro" id="IPR003961">
    <property type="entry name" value="FN3_dom"/>
</dbReference>
<feature type="transmembrane region" description="Helical" evidence="4">
    <location>
        <begin position="834"/>
        <end position="855"/>
    </location>
</feature>
<feature type="transmembrane region" description="Helical" evidence="4">
    <location>
        <begin position="734"/>
        <end position="758"/>
    </location>
</feature>
<evidence type="ECO:0000256" key="3">
    <source>
        <dbReference type="SAM" id="MobiDB-lite"/>
    </source>
</evidence>
<accession>A0A1I8IRG2</accession>
<dbReference type="WBParaSite" id="maker-uti_cns_0015462-snap-gene-0.2-mRNA-1">
    <property type="protein sequence ID" value="maker-uti_cns_0015462-snap-gene-0.2-mRNA-1"/>
    <property type="gene ID" value="maker-uti_cns_0015462-snap-gene-0.2"/>
</dbReference>
<reference evidence="8" key="1">
    <citation type="submission" date="2016-11" db="UniProtKB">
        <authorList>
            <consortium name="WormBaseParasite"/>
        </authorList>
    </citation>
    <scope>IDENTIFICATION</scope>
</reference>
<dbReference type="Gene3D" id="2.60.40.10">
    <property type="entry name" value="Immunoglobulins"/>
    <property type="match status" value="1"/>
</dbReference>
<feature type="transmembrane region" description="Helical" evidence="4">
    <location>
        <begin position="770"/>
        <end position="788"/>
    </location>
</feature>
<name>A0A1I8IRG2_9PLAT</name>
<dbReference type="InterPro" id="IPR007110">
    <property type="entry name" value="Ig-like_dom"/>
</dbReference>
<dbReference type="SUPFAM" id="SSF48726">
    <property type="entry name" value="Immunoglobulin"/>
    <property type="match status" value="1"/>
</dbReference>
<dbReference type="Proteomes" id="UP000095280">
    <property type="component" value="Unplaced"/>
</dbReference>
<dbReference type="GO" id="GO:0098609">
    <property type="term" value="P:cell-cell adhesion"/>
    <property type="evidence" value="ECO:0007669"/>
    <property type="project" value="TreeGrafter"/>
</dbReference>
<evidence type="ECO:0000259" key="5">
    <source>
        <dbReference type="PROSITE" id="PS50835"/>
    </source>
</evidence>
<dbReference type="PANTHER" id="PTHR44170">
    <property type="entry name" value="PROTEIN SIDEKICK"/>
    <property type="match status" value="1"/>
</dbReference>
<dbReference type="AlphaFoldDB" id="A0A1I8IRG2"/>
<proteinExistence type="predicted"/>
<feature type="domain" description="Ig-like" evidence="5">
    <location>
        <begin position="45"/>
        <end position="129"/>
    </location>
</feature>
<feature type="transmembrane region" description="Helical" evidence="4">
    <location>
        <begin position="998"/>
        <end position="1019"/>
    </location>
</feature>
<evidence type="ECO:0000313" key="7">
    <source>
        <dbReference type="Proteomes" id="UP000095280"/>
    </source>
</evidence>
<dbReference type="InterPro" id="IPR036179">
    <property type="entry name" value="Ig-like_dom_sf"/>
</dbReference>
<evidence type="ECO:0000256" key="1">
    <source>
        <dbReference type="ARBA" id="ARBA00022737"/>
    </source>
</evidence>
<dbReference type="InterPro" id="IPR036116">
    <property type="entry name" value="FN3_sf"/>
</dbReference>
<dbReference type="CDD" id="cd00063">
    <property type="entry name" value="FN3"/>
    <property type="match status" value="1"/>
</dbReference>
<feature type="transmembrane region" description="Helical" evidence="4">
    <location>
        <begin position="284"/>
        <end position="308"/>
    </location>
</feature>
<keyword evidence="1" id="KW-0677">Repeat</keyword>
<organism evidence="7 8">
    <name type="scientific">Macrostomum lignano</name>
    <dbReference type="NCBI Taxonomy" id="282301"/>
    <lineage>
        <taxon>Eukaryota</taxon>
        <taxon>Metazoa</taxon>
        <taxon>Spiralia</taxon>
        <taxon>Lophotrochozoa</taxon>
        <taxon>Platyhelminthes</taxon>
        <taxon>Rhabditophora</taxon>
        <taxon>Macrostomorpha</taxon>
        <taxon>Macrostomida</taxon>
        <taxon>Macrostomidae</taxon>
        <taxon>Macrostomum</taxon>
    </lineage>
</organism>
<dbReference type="InterPro" id="IPR013783">
    <property type="entry name" value="Ig-like_fold"/>
</dbReference>
<evidence type="ECO:0000259" key="6">
    <source>
        <dbReference type="PROSITE" id="PS50853"/>
    </source>
</evidence>
<keyword evidence="4" id="KW-0472">Membrane</keyword>
<evidence type="ECO:0000256" key="4">
    <source>
        <dbReference type="SAM" id="Phobius"/>
    </source>
</evidence>
<feature type="transmembrane region" description="Helical" evidence="4">
    <location>
        <begin position="477"/>
        <end position="495"/>
    </location>
</feature>
<keyword evidence="2" id="KW-1015">Disulfide bond</keyword>
<dbReference type="PROSITE" id="PS50853">
    <property type="entry name" value="FN3"/>
    <property type="match status" value="1"/>
</dbReference>
<evidence type="ECO:0000313" key="8">
    <source>
        <dbReference type="WBParaSite" id="maker-uti_cns_0015462-snap-gene-0.2-mRNA-1"/>
    </source>
</evidence>
<feature type="transmembrane region" description="Helical" evidence="4">
    <location>
        <begin position="1152"/>
        <end position="1172"/>
    </location>
</feature>
<dbReference type="SMART" id="SM00060">
    <property type="entry name" value="FN3"/>
    <property type="match status" value="1"/>
</dbReference>
<feature type="region of interest" description="Disordered" evidence="3">
    <location>
        <begin position="350"/>
        <end position="401"/>
    </location>
</feature>
<feature type="region of interest" description="Disordered" evidence="3">
    <location>
        <begin position="414"/>
        <end position="433"/>
    </location>
</feature>
<evidence type="ECO:0000256" key="2">
    <source>
        <dbReference type="ARBA" id="ARBA00023157"/>
    </source>
</evidence>
<feature type="transmembrane region" description="Helical" evidence="4">
    <location>
        <begin position="947"/>
        <end position="966"/>
    </location>
</feature>
<protein>
    <submittedName>
        <fullName evidence="8">Fibronectin type-III domain-containing protein</fullName>
    </submittedName>
</protein>
<dbReference type="GO" id="GO:0016020">
    <property type="term" value="C:membrane"/>
    <property type="evidence" value="ECO:0007669"/>
    <property type="project" value="UniProtKB-SubCell"/>
</dbReference>